<accession>A0ABP6PEZ1</accession>
<gene>
    <name evidence="2" type="ORF">GCM10010531_33140</name>
</gene>
<dbReference type="Pfam" id="PF08241">
    <property type="entry name" value="Methyltransf_11"/>
    <property type="match status" value="1"/>
</dbReference>
<dbReference type="GO" id="GO:0008168">
    <property type="term" value="F:methyltransferase activity"/>
    <property type="evidence" value="ECO:0007669"/>
    <property type="project" value="UniProtKB-KW"/>
</dbReference>
<dbReference type="InterPro" id="IPR013216">
    <property type="entry name" value="Methyltransf_11"/>
</dbReference>
<evidence type="ECO:0000313" key="2">
    <source>
        <dbReference type="EMBL" id="GAA3176805.1"/>
    </source>
</evidence>
<reference evidence="3" key="1">
    <citation type="journal article" date="2019" name="Int. J. Syst. Evol. Microbiol.">
        <title>The Global Catalogue of Microorganisms (GCM) 10K type strain sequencing project: providing services to taxonomists for standard genome sequencing and annotation.</title>
        <authorList>
            <consortium name="The Broad Institute Genomics Platform"/>
            <consortium name="The Broad Institute Genome Sequencing Center for Infectious Disease"/>
            <person name="Wu L."/>
            <person name="Ma J."/>
        </authorList>
    </citation>
    <scope>NUCLEOTIDE SEQUENCE [LARGE SCALE GENOMIC DNA]</scope>
    <source>
        <strain evidence="3">JCM 15614</strain>
    </source>
</reference>
<protein>
    <submittedName>
        <fullName evidence="2">Class I SAM-dependent methyltransferase</fullName>
    </submittedName>
</protein>
<dbReference type="Gene3D" id="3.40.50.150">
    <property type="entry name" value="Vaccinia Virus protein VP39"/>
    <property type="match status" value="1"/>
</dbReference>
<dbReference type="PANTHER" id="PTHR43861">
    <property type="entry name" value="TRANS-ACONITATE 2-METHYLTRANSFERASE-RELATED"/>
    <property type="match status" value="1"/>
</dbReference>
<feature type="domain" description="Methyltransferase type 11" evidence="1">
    <location>
        <begin position="30"/>
        <end position="105"/>
    </location>
</feature>
<dbReference type="SUPFAM" id="SSF53335">
    <property type="entry name" value="S-adenosyl-L-methionine-dependent methyltransferases"/>
    <property type="match status" value="1"/>
</dbReference>
<keyword evidence="2" id="KW-0808">Transferase</keyword>
<proteinExistence type="predicted"/>
<dbReference type="InterPro" id="IPR029063">
    <property type="entry name" value="SAM-dependent_MTases_sf"/>
</dbReference>
<dbReference type="GO" id="GO:0032259">
    <property type="term" value="P:methylation"/>
    <property type="evidence" value="ECO:0007669"/>
    <property type="project" value="UniProtKB-KW"/>
</dbReference>
<comment type="caution">
    <text evidence="2">The sequence shown here is derived from an EMBL/GenBank/DDBJ whole genome shotgun (WGS) entry which is preliminary data.</text>
</comment>
<dbReference type="EMBL" id="BAAAVV010000008">
    <property type="protein sequence ID" value="GAA3176805.1"/>
    <property type="molecule type" value="Genomic_DNA"/>
</dbReference>
<sequence length="239" mass="24623">MSGEGPRGWGDPLYAAVLDATAVGPGTTVLDLGCGAGLFARAAADRGARVTGTDLDPAAVAQAAAAVPEGVFAVGDAHHPPPGRVDVVAAVQLLMHVADPVAVLAGAGEHGSVVAATVWGREEECDIRAFGEALAPWLGPRRPPPGPPPVTEPGRLREVAEHAGLVVERVEEVTCPFDYADTDELLGPFFDSALARAVGRRAGPVALRDAVLGRMAQYRTPAGGYRLQNLFRVVVAHPG</sequence>
<keyword evidence="3" id="KW-1185">Reference proteome</keyword>
<dbReference type="RefSeq" id="WP_344690101.1">
    <property type="nucleotide sequence ID" value="NZ_BAAAVV010000008.1"/>
</dbReference>
<organism evidence="2 3">
    <name type="scientific">Blastococcus jejuensis</name>
    <dbReference type="NCBI Taxonomy" id="351224"/>
    <lineage>
        <taxon>Bacteria</taxon>
        <taxon>Bacillati</taxon>
        <taxon>Actinomycetota</taxon>
        <taxon>Actinomycetes</taxon>
        <taxon>Geodermatophilales</taxon>
        <taxon>Geodermatophilaceae</taxon>
        <taxon>Blastococcus</taxon>
    </lineage>
</organism>
<name>A0ABP6PEZ1_9ACTN</name>
<evidence type="ECO:0000259" key="1">
    <source>
        <dbReference type="Pfam" id="PF08241"/>
    </source>
</evidence>
<evidence type="ECO:0000313" key="3">
    <source>
        <dbReference type="Proteomes" id="UP001499924"/>
    </source>
</evidence>
<keyword evidence="2" id="KW-0489">Methyltransferase</keyword>
<dbReference type="Proteomes" id="UP001499924">
    <property type="component" value="Unassembled WGS sequence"/>
</dbReference>